<reference evidence="1" key="1">
    <citation type="submission" date="2022-11" db="EMBL/GenBank/DDBJ databases">
        <title>Genome Sequence of Boeremia exigua.</title>
        <authorList>
            <person name="Buettner E."/>
        </authorList>
    </citation>
    <scope>NUCLEOTIDE SEQUENCE</scope>
    <source>
        <strain evidence="1">CU02</strain>
    </source>
</reference>
<evidence type="ECO:0000313" key="2">
    <source>
        <dbReference type="Proteomes" id="UP001153331"/>
    </source>
</evidence>
<accession>A0ACC2IH35</accession>
<dbReference type="EMBL" id="JAPHNI010000192">
    <property type="protein sequence ID" value="KAJ8114471.1"/>
    <property type="molecule type" value="Genomic_DNA"/>
</dbReference>
<evidence type="ECO:0000313" key="1">
    <source>
        <dbReference type="EMBL" id="KAJ8114471.1"/>
    </source>
</evidence>
<keyword evidence="2" id="KW-1185">Reference proteome</keyword>
<dbReference type="Proteomes" id="UP001153331">
    <property type="component" value="Unassembled WGS sequence"/>
</dbReference>
<organism evidence="1 2">
    <name type="scientific">Boeremia exigua</name>
    <dbReference type="NCBI Taxonomy" id="749465"/>
    <lineage>
        <taxon>Eukaryota</taxon>
        <taxon>Fungi</taxon>
        <taxon>Dikarya</taxon>
        <taxon>Ascomycota</taxon>
        <taxon>Pezizomycotina</taxon>
        <taxon>Dothideomycetes</taxon>
        <taxon>Pleosporomycetidae</taxon>
        <taxon>Pleosporales</taxon>
        <taxon>Pleosporineae</taxon>
        <taxon>Didymellaceae</taxon>
        <taxon>Boeremia</taxon>
    </lineage>
</organism>
<comment type="caution">
    <text evidence="1">The sequence shown here is derived from an EMBL/GenBank/DDBJ whole genome shotgun (WGS) entry which is preliminary data.</text>
</comment>
<sequence length="486" mass="53014">MPTARYACGDVLDCCASSAWLGPNAGVESTASKRWLEEWIRVDMGGELEPTSPSSPIEVITALCMHYLDNLTFVRLRHTPNDSRRSRQTSGVYRTRARARRLLGNFTRDPHHRWGSSVPDPPERDSKRDSTPRVKRMLFLDAAVGETVLVRGRGRKAEARPGTPPAWSRPQDRRSRWVQRWRSPGGDGSSTKYHDREVHSINMSEPRVFEGKLAIITGASRSFGAALATHFAARGANVVINYATSASDTLAQDLATHLSSTYNITALPVRADLLNPSAPQHLVDTAKAYFETPSKPFQIDILINNAAIVNAQPIEELDMHLFQQTFDLNVRAPALLIKAAFPYLPHDRSGRIVNISSATTTWGLIQQTSYAGTKGAIEAMTRVWARELAERATVNTVSPGPMDTGLLNGLPEAPREALRLYNALIPLAKERPGVDSEEVLKLAGEIGGRPGTLEEVAGIVGVACLPQSGWMTGNQLGASGGGAFVR</sequence>
<name>A0ACC2IH35_9PLEO</name>
<proteinExistence type="predicted"/>
<protein>
    <submittedName>
        <fullName evidence="1">Uncharacterized protein</fullName>
    </submittedName>
</protein>
<gene>
    <name evidence="1" type="ORF">OPT61_g3655</name>
</gene>